<dbReference type="AlphaFoldDB" id="A0A517MFB8"/>
<keyword evidence="1" id="KW-0732">Signal</keyword>
<feature type="chain" id="PRO_5021870057" evidence="1">
    <location>
        <begin position="25"/>
        <end position="150"/>
    </location>
</feature>
<feature type="signal peptide" evidence="1">
    <location>
        <begin position="1"/>
        <end position="24"/>
    </location>
</feature>
<sequence precursor="true">MKSLCMTALFALAATAVCGSSAEAGSPAPYSYGNLGFFNPYTFPSNGNVRTPPYFSVHPPVYYSTRHARPYGMSPFAAPPMVMPAENYRGRQDAQFTPRSLPNPFCTVSPVVEPVEDSEVIPVNAVDHPDFVIGDIQSNPFAGTQRVAGR</sequence>
<evidence type="ECO:0000313" key="3">
    <source>
        <dbReference type="Proteomes" id="UP000320672"/>
    </source>
</evidence>
<name>A0A517MFB8_9BACT</name>
<dbReference type="EMBL" id="CP036262">
    <property type="protein sequence ID" value="QDS93583.1"/>
    <property type="molecule type" value="Genomic_DNA"/>
</dbReference>
<accession>A0A517MFB8</accession>
<organism evidence="2 3">
    <name type="scientific">Roseimaritima multifibrata</name>
    <dbReference type="NCBI Taxonomy" id="1930274"/>
    <lineage>
        <taxon>Bacteria</taxon>
        <taxon>Pseudomonadati</taxon>
        <taxon>Planctomycetota</taxon>
        <taxon>Planctomycetia</taxon>
        <taxon>Pirellulales</taxon>
        <taxon>Pirellulaceae</taxon>
        <taxon>Roseimaritima</taxon>
    </lineage>
</organism>
<proteinExistence type="predicted"/>
<dbReference type="RefSeq" id="WP_145351714.1">
    <property type="nucleotide sequence ID" value="NZ_CP036262.1"/>
</dbReference>
<dbReference type="OrthoDB" id="267431at2"/>
<evidence type="ECO:0000313" key="2">
    <source>
        <dbReference type="EMBL" id="QDS93583.1"/>
    </source>
</evidence>
<reference evidence="2 3" key="1">
    <citation type="submission" date="2019-02" db="EMBL/GenBank/DDBJ databases">
        <title>Deep-cultivation of Planctomycetes and their phenomic and genomic characterization uncovers novel biology.</title>
        <authorList>
            <person name="Wiegand S."/>
            <person name="Jogler M."/>
            <person name="Boedeker C."/>
            <person name="Pinto D."/>
            <person name="Vollmers J."/>
            <person name="Rivas-Marin E."/>
            <person name="Kohn T."/>
            <person name="Peeters S.H."/>
            <person name="Heuer A."/>
            <person name="Rast P."/>
            <person name="Oberbeckmann S."/>
            <person name="Bunk B."/>
            <person name="Jeske O."/>
            <person name="Meyerdierks A."/>
            <person name="Storesund J.E."/>
            <person name="Kallscheuer N."/>
            <person name="Luecker S."/>
            <person name="Lage O.M."/>
            <person name="Pohl T."/>
            <person name="Merkel B.J."/>
            <person name="Hornburger P."/>
            <person name="Mueller R.-W."/>
            <person name="Bruemmer F."/>
            <person name="Labrenz M."/>
            <person name="Spormann A.M."/>
            <person name="Op den Camp H."/>
            <person name="Overmann J."/>
            <person name="Amann R."/>
            <person name="Jetten M.S.M."/>
            <person name="Mascher T."/>
            <person name="Medema M.H."/>
            <person name="Devos D.P."/>
            <person name="Kaster A.-K."/>
            <person name="Ovreas L."/>
            <person name="Rohde M."/>
            <person name="Galperin M.Y."/>
            <person name="Jogler C."/>
        </authorList>
    </citation>
    <scope>NUCLEOTIDE SEQUENCE [LARGE SCALE GENOMIC DNA]</scope>
    <source>
        <strain evidence="2 3">FF011L</strain>
    </source>
</reference>
<dbReference type="Proteomes" id="UP000320672">
    <property type="component" value="Chromosome"/>
</dbReference>
<keyword evidence="3" id="KW-1185">Reference proteome</keyword>
<gene>
    <name evidence="2" type="ORF">FF011L_23560</name>
</gene>
<protein>
    <submittedName>
        <fullName evidence="2">Uncharacterized protein</fullName>
    </submittedName>
</protein>
<dbReference type="KEGG" id="rml:FF011L_23560"/>
<evidence type="ECO:0000256" key="1">
    <source>
        <dbReference type="SAM" id="SignalP"/>
    </source>
</evidence>